<keyword evidence="5" id="KW-0813">Transport</keyword>
<accession>A0A939BFV2</accession>
<dbReference type="EMBL" id="JACJKS010000003">
    <property type="protein sequence ID" value="MBM6947693.1"/>
    <property type="molecule type" value="Genomic_DNA"/>
</dbReference>
<dbReference type="AlphaFoldDB" id="A0A939BFV2"/>
<evidence type="ECO:0000256" key="6">
    <source>
        <dbReference type="ARBA" id="ARBA00022729"/>
    </source>
</evidence>
<name>A0A939BFV2_9CLOT</name>
<keyword evidence="6" id="KW-0732">Signal</keyword>
<evidence type="ECO:0000256" key="1">
    <source>
        <dbReference type="ARBA" id="ARBA00002841"/>
    </source>
</evidence>
<gene>
    <name evidence="10" type="ORF">H6A20_03310</name>
</gene>
<dbReference type="PANTHER" id="PTHR30570:SF1">
    <property type="entry name" value="PHOSPHATE-BINDING PROTEIN PSTS"/>
    <property type="match status" value="1"/>
</dbReference>
<dbReference type="RefSeq" id="WP_204905742.1">
    <property type="nucleotide sequence ID" value="NZ_JACJKS010000003.1"/>
</dbReference>
<dbReference type="InterPro" id="IPR050811">
    <property type="entry name" value="Phosphate_ABC_transporter"/>
</dbReference>
<dbReference type="Gene3D" id="3.40.190.10">
    <property type="entry name" value="Periplasmic binding protein-like II"/>
    <property type="match status" value="2"/>
</dbReference>
<dbReference type="GO" id="GO:0006817">
    <property type="term" value="P:phosphate ion transport"/>
    <property type="evidence" value="ECO:0007669"/>
    <property type="project" value="UniProtKB-KW"/>
</dbReference>
<dbReference type="GO" id="GO:0005886">
    <property type="term" value="C:plasma membrane"/>
    <property type="evidence" value="ECO:0007669"/>
    <property type="project" value="UniProtKB-SubCell"/>
</dbReference>
<reference evidence="10" key="1">
    <citation type="submission" date="2020-08" db="EMBL/GenBank/DDBJ databases">
        <authorList>
            <person name="Cejkova D."/>
            <person name="Kubasova T."/>
            <person name="Jahodarova E."/>
            <person name="Rychlik I."/>
        </authorList>
    </citation>
    <scope>NUCLEOTIDE SEQUENCE</scope>
    <source>
        <strain evidence="10">An582</strain>
    </source>
</reference>
<comment type="subunit">
    <text evidence="4">The complex is composed of two ATP-binding proteins (PstB), two transmembrane proteins (PstC and PstA) and a solute-binding protein (PstS).</text>
</comment>
<comment type="caution">
    <text evidence="10">The sequence shown here is derived from an EMBL/GenBank/DDBJ whole genome shotgun (WGS) entry which is preliminary data.</text>
</comment>
<evidence type="ECO:0000259" key="9">
    <source>
        <dbReference type="Pfam" id="PF12849"/>
    </source>
</evidence>
<dbReference type="InterPro" id="IPR024370">
    <property type="entry name" value="PBP_domain"/>
</dbReference>
<dbReference type="SUPFAM" id="SSF53850">
    <property type="entry name" value="Periplasmic binding protein-like II"/>
    <property type="match status" value="2"/>
</dbReference>
<sequence>MKSNVCRYMTVLLGATVLLGGCQNSGTQDSREREALEKLGQIQVITRESGSGTRSSLAQALGLDEEGVDDRDHITDTAQVAASGEEMIGAVARSEGALGYVSLGTGENEDSEVRALAVDGVTPDAAAIESGEYPLSRTLCLASQDDGNALKEDFLTFVTGKGQETVEKFLVPAADGKDVFLSGQPSGTLRIHGSTSLAPLMEALAEEYEEINPAAEIDVEASDSTQGITDTLTGACDMAMVSRELYAYEADLLTAVPVAKDGIRILVHADNPLEGISMDALKGIYSGDITEWAETNEK</sequence>
<evidence type="ECO:0000256" key="3">
    <source>
        <dbReference type="ARBA" id="ARBA00008725"/>
    </source>
</evidence>
<keyword evidence="5" id="KW-0592">Phosphate transport</keyword>
<evidence type="ECO:0000256" key="4">
    <source>
        <dbReference type="ARBA" id="ARBA00011529"/>
    </source>
</evidence>
<evidence type="ECO:0000256" key="8">
    <source>
        <dbReference type="ARBA" id="ARBA00023288"/>
    </source>
</evidence>
<reference evidence="10" key="2">
    <citation type="journal article" date="2021" name="Sci. Rep.">
        <title>The distribution of antibiotic resistance genes in chicken gut microbiota commensals.</title>
        <authorList>
            <person name="Juricova H."/>
            <person name="Matiasovicova J."/>
            <person name="Kubasova T."/>
            <person name="Cejkova D."/>
            <person name="Rychlik I."/>
        </authorList>
    </citation>
    <scope>NUCLEOTIDE SEQUENCE</scope>
    <source>
        <strain evidence="10">An582</strain>
    </source>
</reference>
<feature type="domain" description="PBP" evidence="9">
    <location>
        <begin position="183"/>
        <end position="294"/>
    </location>
</feature>
<proteinExistence type="inferred from homology"/>
<evidence type="ECO:0000256" key="7">
    <source>
        <dbReference type="ARBA" id="ARBA00023139"/>
    </source>
</evidence>
<keyword evidence="8" id="KW-0449">Lipoprotein</keyword>
<evidence type="ECO:0000313" key="10">
    <source>
        <dbReference type="EMBL" id="MBM6947693.1"/>
    </source>
</evidence>
<dbReference type="Pfam" id="PF12849">
    <property type="entry name" value="PBP_like_2"/>
    <property type="match status" value="2"/>
</dbReference>
<evidence type="ECO:0000256" key="5">
    <source>
        <dbReference type="ARBA" id="ARBA00022592"/>
    </source>
</evidence>
<evidence type="ECO:0000256" key="2">
    <source>
        <dbReference type="ARBA" id="ARBA00004193"/>
    </source>
</evidence>
<keyword evidence="7" id="KW-0564">Palmitate</keyword>
<organism evidence="10 11">
    <name type="scientific">Mordavella massiliensis</name>
    <dbReference type="NCBI Taxonomy" id="1871024"/>
    <lineage>
        <taxon>Bacteria</taxon>
        <taxon>Bacillati</taxon>
        <taxon>Bacillota</taxon>
        <taxon>Clostridia</taxon>
        <taxon>Eubacteriales</taxon>
        <taxon>Clostridiaceae</taxon>
        <taxon>Mordavella</taxon>
    </lineage>
</organism>
<dbReference type="PROSITE" id="PS51257">
    <property type="entry name" value="PROKAR_LIPOPROTEIN"/>
    <property type="match status" value="1"/>
</dbReference>
<protein>
    <submittedName>
        <fullName evidence="10">Substrate-binding domain-containing protein</fullName>
    </submittedName>
</protein>
<evidence type="ECO:0000313" key="11">
    <source>
        <dbReference type="Proteomes" id="UP000705508"/>
    </source>
</evidence>
<comment type="subcellular location">
    <subcellularLocation>
        <location evidence="2">Cell membrane</location>
        <topology evidence="2">Lipid-anchor</topology>
    </subcellularLocation>
</comment>
<feature type="domain" description="PBP" evidence="9">
    <location>
        <begin position="38"/>
        <end position="159"/>
    </location>
</feature>
<comment type="similarity">
    <text evidence="3">Belongs to the PstS family.</text>
</comment>
<dbReference type="PANTHER" id="PTHR30570">
    <property type="entry name" value="PERIPLASMIC PHOSPHATE BINDING COMPONENT OF PHOSPHATE ABC TRANSPORTER"/>
    <property type="match status" value="1"/>
</dbReference>
<comment type="function">
    <text evidence="1">Part of the ABC transporter complex PstSACB involved in phosphate import.</text>
</comment>
<dbReference type="Proteomes" id="UP000705508">
    <property type="component" value="Unassembled WGS sequence"/>
</dbReference>